<evidence type="ECO:0000313" key="4">
    <source>
        <dbReference type="EMBL" id="NEE08351.1"/>
    </source>
</evidence>
<dbReference type="InterPro" id="IPR028082">
    <property type="entry name" value="Peripla_BP_I"/>
</dbReference>
<name>A0A6G3WS82_9ACTN</name>
<dbReference type="PANTHER" id="PTHR30036:SF1">
    <property type="entry name" value="D-XYLOSE-BINDING PERIPLASMIC PROTEIN"/>
    <property type="match status" value="1"/>
</dbReference>
<protein>
    <submittedName>
        <fullName evidence="4">Substrate-binding domain-containing protein</fullName>
    </submittedName>
</protein>
<comment type="caution">
    <text evidence="4">The sequence shown here is derived from an EMBL/GenBank/DDBJ whole genome shotgun (WGS) entry which is preliminary data.</text>
</comment>
<gene>
    <name evidence="4" type="ORF">G3M58_18070</name>
</gene>
<dbReference type="GO" id="GO:0030288">
    <property type="term" value="C:outer membrane-bounded periplasmic space"/>
    <property type="evidence" value="ECO:0007669"/>
    <property type="project" value="TreeGrafter"/>
</dbReference>
<keyword evidence="2" id="KW-0732">Signal</keyword>
<dbReference type="Pfam" id="PF13407">
    <property type="entry name" value="Peripla_BP_4"/>
    <property type="match status" value="1"/>
</dbReference>
<comment type="subcellular location">
    <subcellularLocation>
        <location evidence="1">Cell envelope</location>
    </subcellularLocation>
</comment>
<dbReference type="AlphaFoldDB" id="A0A6G3WS82"/>
<dbReference type="InterPro" id="IPR025997">
    <property type="entry name" value="SBP_2_dom"/>
</dbReference>
<proteinExistence type="predicted"/>
<dbReference type="InterPro" id="IPR050555">
    <property type="entry name" value="Bact_Solute-Bind_Prot2"/>
</dbReference>
<organism evidence="4">
    <name type="scientific">Streptomyces sp. SID7499</name>
    <dbReference type="NCBI Taxonomy" id="2706086"/>
    <lineage>
        <taxon>Bacteria</taxon>
        <taxon>Bacillati</taxon>
        <taxon>Actinomycetota</taxon>
        <taxon>Actinomycetes</taxon>
        <taxon>Kitasatosporales</taxon>
        <taxon>Streptomycetaceae</taxon>
        <taxon>Streptomyces</taxon>
    </lineage>
</organism>
<dbReference type="Gene3D" id="3.40.50.2300">
    <property type="match status" value="2"/>
</dbReference>
<evidence type="ECO:0000256" key="1">
    <source>
        <dbReference type="ARBA" id="ARBA00004196"/>
    </source>
</evidence>
<evidence type="ECO:0000256" key="2">
    <source>
        <dbReference type="ARBA" id="ARBA00022729"/>
    </source>
</evidence>
<dbReference type="GO" id="GO:0030246">
    <property type="term" value="F:carbohydrate binding"/>
    <property type="evidence" value="ECO:0007669"/>
    <property type="project" value="TreeGrafter"/>
</dbReference>
<feature type="non-terminal residue" evidence="4">
    <location>
        <position position="1"/>
    </location>
</feature>
<accession>A0A6G3WS82</accession>
<dbReference type="SUPFAM" id="SSF53822">
    <property type="entry name" value="Periplasmic binding protein-like I"/>
    <property type="match status" value="1"/>
</dbReference>
<dbReference type="EMBL" id="JAAGMN010001758">
    <property type="protein sequence ID" value="NEE08351.1"/>
    <property type="molecule type" value="Genomic_DNA"/>
</dbReference>
<reference evidence="4" key="1">
    <citation type="submission" date="2020-01" db="EMBL/GenBank/DDBJ databases">
        <title>Insect and environment-associated Actinomycetes.</title>
        <authorList>
            <person name="Currrie C."/>
            <person name="Chevrette M."/>
            <person name="Carlson C."/>
            <person name="Stubbendieck R."/>
            <person name="Wendt-Pienkowski E."/>
        </authorList>
    </citation>
    <scope>NUCLEOTIDE SEQUENCE</scope>
    <source>
        <strain evidence="4">SID7499</strain>
    </source>
</reference>
<dbReference type="PANTHER" id="PTHR30036">
    <property type="entry name" value="D-XYLOSE-BINDING PERIPLASMIC PROTEIN"/>
    <property type="match status" value="1"/>
</dbReference>
<evidence type="ECO:0000259" key="3">
    <source>
        <dbReference type="Pfam" id="PF13407"/>
    </source>
</evidence>
<sequence length="118" mass="12418">DGISIGILSALKSDDYGSAAKPLPVVTGQDAEAASVKSIIAGEQTQTVYKDTRALAQVASDMVGAVLDGKKPETNDTTTYDNGKKVVPAHLLPPVSVDRTNYRAVLVESGYLKAEDLR</sequence>
<feature type="domain" description="Periplasmic binding protein" evidence="3">
    <location>
        <begin position="1"/>
        <end position="71"/>
    </location>
</feature>